<organism evidence="1 2">
    <name type="scientific">Blepharisma stoltei</name>
    <dbReference type="NCBI Taxonomy" id="1481888"/>
    <lineage>
        <taxon>Eukaryota</taxon>
        <taxon>Sar</taxon>
        <taxon>Alveolata</taxon>
        <taxon>Ciliophora</taxon>
        <taxon>Postciliodesmatophora</taxon>
        <taxon>Heterotrichea</taxon>
        <taxon>Heterotrichida</taxon>
        <taxon>Blepharismidae</taxon>
        <taxon>Blepharisma</taxon>
    </lineage>
</organism>
<dbReference type="EMBL" id="CAJZBQ010000009">
    <property type="protein sequence ID" value="CAG9312842.1"/>
    <property type="molecule type" value="Genomic_DNA"/>
</dbReference>
<accession>A0AAU9IFG8</accession>
<dbReference type="AlphaFoldDB" id="A0AAU9IFG8"/>
<reference evidence="1" key="1">
    <citation type="submission" date="2021-09" db="EMBL/GenBank/DDBJ databases">
        <authorList>
            <consortium name="AG Swart"/>
            <person name="Singh M."/>
            <person name="Singh A."/>
            <person name="Seah K."/>
            <person name="Emmerich C."/>
        </authorList>
    </citation>
    <scope>NUCLEOTIDE SEQUENCE</scope>
    <source>
        <strain evidence="1">ATCC30299</strain>
    </source>
</reference>
<name>A0AAU9IFG8_9CILI</name>
<comment type="caution">
    <text evidence="1">The sequence shown here is derived from an EMBL/GenBank/DDBJ whole genome shotgun (WGS) entry which is preliminary data.</text>
</comment>
<sequence length="87" mass="10345">MYMIKIQDNYIFHDPEKLNLNEITYASKIVMGHGSMHKYFPIYCEFHKNSSIPNVLYIYEISNFHEPILVQAISNYEKIVLWAALFL</sequence>
<proteinExistence type="predicted"/>
<keyword evidence="2" id="KW-1185">Reference proteome</keyword>
<protein>
    <submittedName>
        <fullName evidence="1">Uncharacterized protein</fullName>
    </submittedName>
</protein>
<evidence type="ECO:0000313" key="1">
    <source>
        <dbReference type="EMBL" id="CAG9312842.1"/>
    </source>
</evidence>
<gene>
    <name evidence="1" type="ORF">BSTOLATCC_MIC7634</name>
</gene>
<dbReference type="Proteomes" id="UP001162131">
    <property type="component" value="Unassembled WGS sequence"/>
</dbReference>
<evidence type="ECO:0000313" key="2">
    <source>
        <dbReference type="Proteomes" id="UP001162131"/>
    </source>
</evidence>